<protein>
    <recommendedName>
        <fullName evidence="3">Lysozyme</fullName>
        <ecNumber evidence="3">3.2.1.17</ecNumber>
    </recommendedName>
</protein>
<comment type="catalytic activity">
    <reaction evidence="3">
        <text>Hydrolysis of (1-&gt;4)-beta-linkages between N-acetylmuramic acid and N-acetyl-D-glucosamine residues in a peptidoglycan and between N-acetyl-D-glucosamine residues in chitodextrins.</text>
        <dbReference type="EC" id="3.2.1.17"/>
    </reaction>
</comment>
<evidence type="ECO:0000256" key="3">
    <source>
        <dbReference type="RuleBase" id="RU003788"/>
    </source>
</evidence>
<dbReference type="SUPFAM" id="SSF53955">
    <property type="entry name" value="Lysozyme-like"/>
    <property type="match status" value="1"/>
</dbReference>
<dbReference type="InterPro" id="IPR023347">
    <property type="entry name" value="Lysozyme_dom_sf"/>
</dbReference>
<dbReference type="InterPro" id="IPR002196">
    <property type="entry name" value="Glyco_hydro_24"/>
</dbReference>
<dbReference type="SUPFAM" id="SSF54534">
    <property type="entry name" value="FKBP-like"/>
    <property type="match status" value="1"/>
</dbReference>
<evidence type="ECO:0000256" key="1">
    <source>
        <dbReference type="ARBA" id="ARBA00022529"/>
    </source>
</evidence>
<proteinExistence type="inferred from homology"/>
<dbReference type="GO" id="GO:0042742">
    <property type="term" value="P:defense response to bacterium"/>
    <property type="evidence" value="ECO:0007669"/>
    <property type="project" value="UniProtKB-KW"/>
</dbReference>
<dbReference type="GO" id="GO:0003796">
    <property type="term" value="F:lysozyme activity"/>
    <property type="evidence" value="ECO:0007669"/>
    <property type="project" value="UniProtKB-EC"/>
</dbReference>
<dbReference type="InterPro" id="IPR023346">
    <property type="entry name" value="Lysozyme-like_dom_sf"/>
</dbReference>
<evidence type="ECO:0000313" key="4">
    <source>
        <dbReference type="EMBL" id="CAB4141709.1"/>
    </source>
</evidence>
<organism evidence="4">
    <name type="scientific">uncultured Caudovirales phage</name>
    <dbReference type="NCBI Taxonomy" id="2100421"/>
    <lineage>
        <taxon>Viruses</taxon>
        <taxon>Duplodnaviria</taxon>
        <taxon>Heunggongvirae</taxon>
        <taxon>Uroviricota</taxon>
        <taxon>Caudoviricetes</taxon>
        <taxon>Peduoviridae</taxon>
        <taxon>Maltschvirus</taxon>
        <taxon>Maltschvirus maltsch</taxon>
    </lineage>
</organism>
<keyword evidence="1 3" id="KW-0929">Antimicrobial</keyword>
<dbReference type="EC" id="3.2.1.17" evidence="3"/>
<dbReference type="EMBL" id="LR796396">
    <property type="protein sequence ID" value="CAB4141709.1"/>
    <property type="molecule type" value="Genomic_DNA"/>
</dbReference>
<sequence length="209" mass="23819">MVKQSTKTTNMISKKAIELIIKHEVGGRAVYEKRYQKPIWAGGDSGVTIGLGYDCGYVTEKQFFSDWDGLNLNFIHALRKVVGIKGEAVKTMLRGEILQVRIPYNFAYDVFVNKSLPKYYALTKAIYPYLDTLNEDTRGALVSMIYNRGNKLDGDRRKEMRAIVELVAKADYEGIADQIERSKRLWENGLDGLVKRREEEADLILNSLT</sequence>
<reference evidence="4" key="1">
    <citation type="submission" date="2020-04" db="EMBL/GenBank/DDBJ databases">
        <authorList>
            <person name="Chiriac C."/>
            <person name="Salcher M."/>
            <person name="Ghai R."/>
            <person name="Kavagutti S V."/>
        </authorList>
    </citation>
    <scope>NUCLEOTIDE SEQUENCE</scope>
</reference>
<dbReference type="GO" id="GO:0031640">
    <property type="term" value="P:killing of cells of another organism"/>
    <property type="evidence" value="ECO:0007669"/>
    <property type="project" value="UniProtKB-KW"/>
</dbReference>
<gene>
    <name evidence="4" type="ORF">UFOVP426_21</name>
</gene>
<dbReference type="Gene3D" id="1.10.530.40">
    <property type="match status" value="1"/>
</dbReference>
<evidence type="ECO:0000256" key="2">
    <source>
        <dbReference type="ARBA" id="ARBA00022638"/>
    </source>
</evidence>
<dbReference type="Pfam" id="PF00959">
    <property type="entry name" value="Phage_lysozyme"/>
    <property type="match status" value="1"/>
</dbReference>
<dbReference type="GO" id="GO:0009253">
    <property type="term" value="P:peptidoglycan catabolic process"/>
    <property type="evidence" value="ECO:0007669"/>
    <property type="project" value="InterPro"/>
</dbReference>
<name>A0A6J5MD67_9CAUD</name>
<keyword evidence="2 3" id="KW-0081">Bacteriolytic enzyme</keyword>
<dbReference type="GO" id="GO:0016998">
    <property type="term" value="P:cell wall macromolecule catabolic process"/>
    <property type="evidence" value="ECO:0007669"/>
    <property type="project" value="InterPro"/>
</dbReference>
<keyword evidence="3" id="KW-0326">Glycosidase</keyword>
<keyword evidence="3" id="KW-0378">Hydrolase</keyword>
<comment type="similarity">
    <text evidence="3">Belongs to the glycosyl hydrolase 24 family.</text>
</comment>
<accession>A0A6J5MD67</accession>